<accession>A0A8S5QXH7</accession>
<name>A0A8S5QXH7_9CAUD</name>
<reference evidence="1" key="1">
    <citation type="journal article" date="2021" name="Proc. Natl. Acad. Sci. U.S.A.">
        <title>A Catalog of Tens of Thousands of Viruses from Human Metagenomes Reveals Hidden Associations with Chronic Diseases.</title>
        <authorList>
            <person name="Tisza M.J."/>
            <person name="Buck C.B."/>
        </authorList>
    </citation>
    <scope>NUCLEOTIDE SEQUENCE</scope>
    <source>
        <strain evidence="1">CtAnS47</strain>
    </source>
</reference>
<evidence type="ECO:0000313" key="1">
    <source>
        <dbReference type="EMBL" id="DAE23983.1"/>
    </source>
</evidence>
<dbReference type="EMBL" id="BK015764">
    <property type="protein sequence ID" value="DAE23983.1"/>
    <property type="molecule type" value="Genomic_DNA"/>
</dbReference>
<organism evidence="1">
    <name type="scientific">Siphoviridae sp. ctAnS47</name>
    <dbReference type="NCBI Taxonomy" id="2826183"/>
    <lineage>
        <taxon>Viruses</taxon>
        <taxon>Duplodnaviria</taxon>
        <taxon>Heunggongvirae</taxon>
        <taxon>Uroviricota</taxon>
        <taxon>Caudoviricetes</taxon>
    </lineage>
</organism>
<protein>
    <submittedName>
        <fullName evidence="1">Uncharacterized protein</fullName>
    </submittedName>
</protein>
<proteinExistence type="predicted"/>
<sequence>MRFVKACVRINSIESYNRIKFFKIFFCFAIDSDNAKLYNVSEKSEKCISHLRMSTRKGCFPHLREQSIFFQKEAMNLKDRKRQRENRRIKQREERIDKRNDYGIKDLTAYNAVLQIKTNGKANIVLR</sequence>